<protein>
    <submittedName>
        <fullName evidence="1">Uncharacterized protein</fullName>
    </submittedName>
</protein>
<proteinExistence type="predicted"/>
<name>A0A6A5VAD6_9PLEO</name>
<keyword evidence="2" id="KW-1185">Reference proteome</keyword>
<dbReference type="AlphaFoldDB" id="A0A6A5VAD6"/>
<evidence type="ECO:0000313" key="1">
    <source>
        <dbReference type="EMBL" id="KAF1974124.1"/>
    </source>
</evidence>
<dbReference type="Proteomes" id="UP000800036">
    <property type="component" value="Unassembled WGS sequence"/>
</dbReference>
<gene>
    <name evidence="1" type="ORF">BU23DRAFT_553517</name>
</gene>
<evidence type="ECO:0000313" key="2">
    <source>
        <dbReference type="Proteomes" id="UP000800036"/>
    </source>
</evidence>
<sequence length="150" mass="16753">MVHVERPRSDLDGCWRRLNVALGAKVNRGKCGSMHTKPTNECVRPFLDKRRVRADVLSLSAHEAFYESQLGDELFLGALLRAKDKHISGGKDLLRQKVFAQPAADLVRTAERVVAHEFSNSGEEKGEGEAAVPAVNRIDYFAVLRLLMRV</sequence>
<accession>A0A6A5VAD6</accession>
<reference evidence="1" key="1">
    <citation type="journal article" date="2020" name="Stud. Mycol.">
        <title>101 Dothideomycetes genomes: a test case for predicting lifestyles and emergence of pathogens.</title>
        <authorList>
            <person name="Haridas S."/>
            <person name="Albert R."/>
            <person name="Binder M."/>
            <person name="Bloem J."/>
            <person name="Labutti K."/>
            <person name="Salamov A."/>
            <person name="Andreopoulos B."/>
            <person name="Baker S."/>
            <person name="Barry K."/>
            <person name="Bills G."/>
            <person name="Bluhm B."/>
            <person name="Cannon C."/>
            <person name="Castanera R."/>
            <person name="Culley D."/>
            <person name="Daum C."/>
            <person name="Ezra D."/>
            <person name="Gonzalez J."/>
            <person name="Henrissat B."/>
            <person name="Kuo A."/>
            <person name="Liang C."/>
            <person name="Lipzen A."/>
            <person name="Lutzoni F."/>
            <person name="Magnuson J."/>
            <person name="Mondo S."/>
            <person name="Nolan M."/>
            <person name="Ohm R."/>
            <person name="Pangilinan J."/>
            <person name="Park H.-J."/>
            <person name="Ramirez L."/>
            <person name="Alfaro M."/>
            <person name="Sun H."/>
            <person name="Tritt A."/>
            <person name="Yoshinaga Y."/>
            <person name="Zwiers L.-H."/>
            <person name="Turgeon B."/>
            <person name="Goodwin S."/>
            <person name="Spatafora J."/>
            <person name="Crous P."/>
            <person name="Grigoriev I."/>
        </authorList>
    </citation>
    <scope>NUCLEOTIDE SEQUENCE</scope>
    <source>
        <strain evidence="1">CBS 107.79</strain>
    </source>
</reference>
<dbReference type="EMBL" id="ML976676">
    <property type="protein sequence ID" value="KAF1974124.1"/>
    <property type="molecule type" value="Genomic_DNA"/>
</dbReference>
<organism evidence="1 2">
    <name type="scientific">Bimuria novae-zelandiae CBS 107.79</name>
    <dbReference type="NCBI Taxonomy" id="1447943"/>
    <lineage>
        <taxon>Eukaryota</taxon>
        <taxon>Fungi</taxon>
        <taxon>Dikarya</taxon>
        <taxon>Ascomycota</taxon>
        <taxon>Pezizomycotina</taxon>
        <taxon>Dothideomycetes</taxon>
        <taxon>Pleosporomycetidae</taxon>
        <taxon>Pleosporales</taxon>
        <taxon>Massarineae</taxon>
        <taxon>Didymosphaeriaceae</taxon>
        <taxon>Bimuria</taxon>
    </lineage>
</organism>